<evidence type="ECO:0000256" key="3">
    <source>
        <dbReference type="ARBA" id="ARBA00006753"/>
    </source>
</evidence>
<dbReference type="Gene3D" id="3.30.360.10">
    <property type="entry name" value="Dihydrodipicolinate Reductase, domain 2"/>
    <property type="match status" value="1"/>
</dbReference>
<evidence type="ECO:0000256" key="2">
    <source>
        <dbReference type="ARBA" id="ARBA00005062"/>
    </source>
</evidence>
<dbReference type="UniPathway" id="UPA00051">
    <property type="reaction ID" value="UER00465"/>
</dbReference>
<feature type="binding site" evidence="13">
    <location>
        <position position="214"/>
    </location>
    <ligand>
        <name>L-homoserine</name>
        <dbReference type="ChEBI" id="CHEBI:57476"/>
    </ligand>
</feature>
<dbReference type="EMBL" id="LJCR01000595">
    <property type="protein sequence ID" value="KPV52288.1"/>
    <property type="molecule type" value="Genomic_DNA"/>
</dbReference>
<feature type="active site" description="Proton donor" evidence="12">
    <location>
        <position position="229"/>
    </location>
</feature>
<dbReference type="Pfam" id="PF03447">
    <property type="entry name" value="NAD_binding_3"/>
    <property type="match status" value="1"/>
</dbReference>
<evidence type="ECO:0000256" key="8">
    <source>
        <dbReference type="ARBA" id="ARBA00023002"/>
    </source>
</evidence>
<comment type="caution">
    <text evidence="18">The sequence shown here is derived from an EMBL/GenBank/DDBJ whole genome shotgun (WGS) entry which is preliminary data.</text>
</comment>
<dbReference type="FunFam" id="3.30.360.10:FF:000005">
    <property type="entry name" value="Homoserine dehydrogenase"/>
    <property type="match status" value="1"/>
</dbReference>
<evidence type="ECO:0000256" key="9">
    <source>
        <dbReference type="ARBA" id="ARBA00023053"/>
    </source>
</evidence>
<dbReference type="PATRIC" id="fig|186479.3.peg.9208"/>
<name>A0A0P9D9R3_9CHLR</name>
<dbReference type="NCBIfam" id="NF004912">
    <property type="entry name" value="PRK06270.1"/>
    <property type="match status" value="1"/>
</dbReference>
<evidence type="ECO:0000256" key="7">
    <source>
        <dbReference type="ARBA" id="ARBA00022697"/>
    </source>
</evidence>
<dbReference type="PANTHER" id="PTHR43331:SF1">
    <property type="entry name" value="HOMOSERINE DEHYDROGENASE"/>
    <property type="match status" value="1"/>
</dbReference>
<accession>A0A0P9D9R3</accession>
<evidence type="ECO:0000256" key="1">
    <source>
        <dbReference type="ARBA" id="ARBA00005056"/>
    </source>
</evidence>
<comment type="pathway">
    <text evidence="1 14">Amino-acid biosynthesis; L-threonine biosynthesis; L-threonine from L-aspartate: step 3/5.</text>
</comment>
<keyword evidence="6 14" id="KW-0028">Amino-acid biosynthesis</keyword>
<evidence type="ECO:0000256" key="4">
    <source>
        <dbReference type="ARBA" id="ARBA00013213"/>
    </source>
</evidence>
<keyword evidence="7 14" id="KW-0791">Threonine biosynthesis</keyword>
<dbReference type="InterPro" id="IPR036291">
    <property type="entry name" value="NAD(P)-bd_dom_sf"/>
</dbReference>
<evidence type="ECO:0000256" key="6">
    <source>
        <dbReference type="ARBA" id="ARBA00022605"/>
    </source>
</evidence>
<evidence type="ECO:0000313" key="18">
    <source>
        <dbReference type="EMBL" id="KPV52288.1"/>
    </source>
</evidence>
<feature type="binding site" evidence="13">
    <location>
        <begin position="13"/>
        <end position="18"/>
    </location>
    <ligand>
        <name>NADP(+)</name>
        <dbReference type="ChEBI" id="CHEBI:58349"/>
    </ligand>
</feature>
<dbReference type="AlphaFoldDB" id="A0A0P9D9R3"/>
<evidence type="ECO:0000256" key="10">
    <source>
        <dbReference type="ARBA" id="ARBA00023167"/>
    </source>
</evidence>
<dbReference type="PROSITE" id="PS01042">
    <property type="entry name" value="HOMOSER_DHGENASE"/>
    <property type="match status" value="1"/>
</dbReference>
<evidence type="ECO:0000313" key="19">
    <source>
        <dbReference type="Proteomes" id="UP000050509"/>
    </source>
</evidence>
<comment type="pathway">
    <text evidence="2 14">Amino-acid biosynthesis; L-methionine biosynthesis via de novo pathway; L-homoserine from L-aspartate: step 3/3.</text>
</comment>
<evidence type="ECO:0000256" key="5">
    <source>
        <dbReference type="ARBA" id="ARBA00013376"/>
    </source>
</evidence>
<evidence type="ECO:0000256" key="13">
    <source>
        <dbReference type="PIRSR" id="PIRSR036497-2"/>
    </source>
</evidence>
<dbReference type="InterPro" id="IPR005106">
    <property type="entry name" value="Asp/hSer_DH_NAD-bd"/>
</dbReference>
<dbReference type="NCBIfam" id="NF004976">
    <property type="entry name" value="PRK06349.1"/>
    <property type="match status" value="1"/>
</dbReference>
<dbReference type="InterPro" id="IPR001342">
    <property type="entry name" value="HDH_cat"/>
</dbReference>
<dbReference type="InterPro" id="IPR019811">
    <property type="entry name" value="HDH_CS"/>
</dbReference>
<keyword evidence="10 14" id="KW-0486">Methionine biosynthesis</keyword>
<feature type="domain" description="Homoserine dehydrogenase catalytic" evidence="16">
    <location>
        <begin position="164"/>
        <end position="339"/>
    </location>
</feature>
<evidence type="ECO:0000256" key="11">
    <source>
        <dbReference type="ARBA" id="ARBA00048841"/>
    </source>
</evidence>
<dbReference type="SUPFAM" id="SSF51735">
    <property type="entry name" value="NAD(P)-binding Rossmann-fold domains"/>
    <property type="match status" value="1"/>
</dbReference>
<evidence type="ECO:0000256" key="14">
    <source>
        <dbReference type="RuleBase" id="RU000579"/>
    </source>
</evidence>
<sequence length="347" mass="36977">MAETTTYRLILVGFGSAGQGLAQILRDRGGWLLRRYGVDVQIVAVCTRNRGTVYNPDGLDPAALLDAVAQDGHLLNLPGQRDWTPEDAIDQADADVLVELSTTDLATGEPATSFIRLALANSLHVITANKGPIALHLTDIRRLAAEAQLYRGYEGTVMSGTPALRMGWSNLAGCELSEMRGIVNGTTNYILTQMEQGMSYADALAEAQRLGYAEADPTGDVEGFDAAAKAVILANVLMNARLDLSDVERMGITTLTRDTIEAARASGDRWKLIARVWREGGAVRASVQPTRLPATHPLASVSGATNAITFTTDMLGDVTLIGPGAGGLATGFAVLSDLLEMHMLWAR</sequence>
<dbReference type="Proteomes" id="UP000050509">
    <property type="component" value="Unassembled WGS sequence"/>
</dbReference>
<comment type="catalytic activity">
    <reaction evidence="11">
        <text>L-homoserine + NADP(+) = L-aspartate 4-semialdehyde + NADPH + H(+)</text>
        <dbReference type="Rhea" id="RHEA:15761"/>
        <dbReference type="ChEBI" id="CHEBI:15378"/>
        <dbReference type="ChEBI" id="CHEBI:57476"/>
        <dbReference type="ChEBI" id="CHEBI:57783"/>
        <dbReference type="ChEBI" id="CHEBI:58349"/>
        <dbReference type="ChEBI" id="CHEBI:537519"/>
        <dbReference type="EC" id="1.1.1.3"/>
    </reaction>
    <physiologicalReaction direction="right-to-left" evidence="11">
        <dbReference type="Rhea" id="RHEA:15763"/>
    </physiologicalReaction>
</comment>
<dbReference type="InterPro" id="IPR022697">
    <property type="entry name" value="HDH_short"/>
</dbReference>
<evidence type="ECO:0000259" key="16">
    <source>
        <dbReference type="Pfam" id="PF00742"/>
    </source>
</evidence>
<dbReference type="PIRSF" id="PIRSF036497">
    <property type="entry name" value="HDH_short"/>
    <property type="match status" value="1"/>
</dbReference>
<dbReference type="UniPathway" id="UPA00050">
    <property type="reaction ID" value="UER00063"/>
</dbReference>
<feature type="domain" description="Aspartate/homoserine dehydrogenase NAD-binding" evidence="17">
    <location>
        <begin position="13"/>
        <end position="148"/>
    </location>
</feature>
<dbReference type="GO" id="GO:0009086">
    <property type="term" value="P:methionine biosynthetic process"/>
    <property type="evidence" value="ECO:0007669"/>
    <property type="project" value="UniProtKB-KW"/>
</dbReference>
<reference evidence="18 19" key="1">
    <citation type="submission" date="2015-09" db="EMBL/GenBank/DDBJ databases">
        <title>Draft genome sequence of Kouleothrix aurantiaca JCM 19913.</title>
        <authorList>
            <person name="Hemp J."/>
        </authorList>
    </citation>
    <scope>NUCLEOTIDE SEQUENCE [LARGE SCALE GENOMIC DNA]</scope>
    <source>
        <strain evidence="18 19">COM-B</strain>
    </source>
</reference>
<keyword evidence="9" id="KW-0915">Sodium</keyword>
<keyword evidence="19" id="KW-1185">Reference proteome</keyword>
<dbReference type="EC" id="1.1.1.3" evidence="4 14"/>
<dbReference type="GO" id="GO:0009088">
    <property type="term" value="P:threonine biosynthetic process"/>
    <property type="evidence" value="ECO:0007669"/>
    <property type="project" value="UniProtKB-UniPathway"/>
</dbReference>
<comment type="similarity">
    <text evidence="3 15">Belongs to the homoserine dehydrogenase family.</text>
</comment>
<protein>
    <recommendedName>
        <fullName evidence="5 14">Homoserine dehydrogenase</fullName>
        <ecNumber evidence="4 14">1.1.1.3</ecNumber>
    </recommendedName>
</protein>
<dbReference type="GO" id="GO:0050661">
    <property type="term" value="F:NADP binding"/>
    <property type="evidence" value="ECO:0007669"/>
    <property type="project" value="InterPro"/>
</dbReference>
<evidence type="ECO:0000256" key="12">
    <source>
        <dbReference type="PIRSR" id="PIRSR036497-1"/>
    </source>
</evidence>
<organism evidence="18 19">
    <name type="scientific">Kouleothrix aurantiaca</name>
    <dbReference type="NCBI Taxonomy" id="186479"/>
    <lineage>
        <taxon>Bacteria</taxon>
        <taxon>Bacillati</taxon>
        <taxon>Chloroflexota</taxon>
        <taxon>Chloroflexia</taxon>
        <taxon>Chloroflexales</taxon>
        <taxon>Roseiflexineae</taxon>
        <taxon>Roseiflexaceae</taxon>
        <taxon>Kouleothrix</taxon>
    </lineage>
</organism>
<dbReference type="PANTHER" id="PTHR43331">
    <property type="entry name" value="HOMOSERINE DEHYDROGENASE"/>
    <property type="match status" value="1"/>
</dbReference>
<feature type="binding site" evidence="13">
    <location>
        <position position="130"/>
    </location>
    <ligand>
        <name>NADPH</name>
        <dbReference type="ChEBI" id="CHEBI:57783"/>
    </ligand>
</feature>
<dbReference type="SUPFAM" id="SSF55347">
    <property type="entry name" value="Glyceraldehyde-3-phosphate dehydrogenase-like, C-terminal domain"/>
    <property type="match status" value="1"/>
</dbReference>
<keyword evidence="13 14" id="KW-0521">NADP</keyword>
<dbReference type="Gene3D" id="3.40.50.720">
    <property type="entry name" value="NAD(P)-binding Rossmann-like Domain"/>
    <property type="match status" value="1"/>
</dbReference>
<keyword evidence="8 14" id="KW-0560">Oxidoreductase</keyword>
<gene>
    <name evidence="18" type="ORF">SE17_16390</name>
</gene>
<proteinExistence type="inferred from homology"/>
<evidence type="ECO:0000259" key="17">
    <source>
        <dbReference type="Pfam" id="PF03447"/>
    </source>
</evidence>
<dbReference type="Pfam" id="PF00742">
    <property type="entry name" value="Homoserine_dh"/>
    <property type="match status" value="1"/>
</dbReference>
<evidence type="ECO:0000256" key="15">
    <source>
        <dbReference type="RuleBase" id="RU004171"/>
    </source>
</evidence>
<dbReference type="GO" id="GO:0004412">
    <property type="term" value="F:homoserine dehydrogenase activity"/>
    <property type="evidence" value="ECO:0007669"/>
    <property type="project" value="UniProtKB-EC"/>
</dbReference>